<protein>
    <recommendedName>
        <fullName evidence="5">LemA family protein</fullName>
    </recommendedName>
</protein>
<sequence length="126" mass="14522">MDNLYLFVIAGVVIIILMIQYDSIQRKRLKKVLKQTNNVEPLFMMKSAGQQLNTLKATMAEYEKNLANIQDNGVLDKVKARLEETMHAYNEGRMPLQQYYDRLSNMNDVLIKHSAKEKKAIAVFGN</sequence>
<evidence type="ECO:0000256" key="2">
    <source>
        <dbReference type="SAM" id="Phobius"/>
    </source>
</evidence>
<organism evidence="3 4">
    <name type="scientific">Mucilaginibacter limnophilus</name>
    <dbReference type="NCBI Taxonomy" id="1932778"/>
    <lineage>
        <taxon>Bacteria</taxon>
        <taxon>Pseudomonadati</taxon>
        <taxon>Bacteroidota</taxon>
        <taxon>Sphingobacteriia</taxon>
        <taxon>Sphingobacteriales</taxon>
        <taxon>Sphingobacteriaceae</taxon>
        <taxon>Mucilaginibacter</taxon>
    </lineage>
</organism>
<keyword evidence="1" id="KW-0175">Coiled coil</keyword>
<evidence type="ECO:0008006" key="5">
    <source>
        <dbReference type="Google" id="ProtNLM"/>
    </source>
</evidence>
<feature type="transmembrane region" description="Helical" evidence="2">
    <location>
        <begin position="6"/>
        <end position="24"/>
    </location>
</feature>
<evidence type="ECO:0000313" key="3">
    <source>
        <dbReference type="EMBL" id="RVT99790.1"/>
    </source>
</evidence>
<dbReference type="EMBL" id="SACK01000007">
    <property type="protein sequence ID" value="RVT99790.1"/>
    <property type="molecule type" value="Genomic_DNA"/>
</dbReference>
<dbReference type="RefSeq" id="WP_127706446.1">
    <property type="nucleotide sequence ID" value="NZ_SACK01000007.1"/>
</dbReference>
<feature type="coiled-coil region" evidence="1">
    <location>
        <begin position="45"/>
        <end position="72"/>
    </location>
</feature>
<keyword evidence="2" id="KW-0812">Transmembrane</keyword>
<keyword evidence="2" id="KW-0472">Membrane</keyword>
<dbReference type="Proteomes" id="UP000282759">
    <property type="component" value="Unassembled WGS sequence"/>
</dbReference>
<name>A0A3S2V6R6_9SPHI</name>
<evidence type="ECO:0000256" key="1">
    <source>
        <dbReference type="SAM" id="Coils"/>
    </source>
</evidence>
<dbReference type="AlphaFoldDB" id="A0A3S2V6R6"/>
<evidence type="ECO:0000313" key="4">
    <source>
        <dbReference type="Proteomes" id="UP000282759"/>
    </source>
</evidence>
<reference evidence="3 4" key="1">
    <citation type="submission" date="2019-01" db="EMBL/GenBank/DDBJ databases">
        <authorList>
            <person name="Chen W.-M."/>
        </authorList>
    </citation>
    <scope>NUCLEOTIDE SEQUENCE [LARGE SCALE GENOMIC DNA]</scope>
    <source>
        <strain evidence="3 4">YBJ-36</strain>
    </source>
</reference>
<keyword evidence="2" id="KW-1133">Transmembrane helix</keyword>
<gene>
    <name evidence="3" type="ORF">EOD41_15215</name>
</gene>
<comment type="caution">
    <text evidence="3">The sequence shown here is derived from an EMBL/GenBank/DDBJ whole genome shotgun (WGS) entry which is preliminary data.</text>
</comment>
<dbReference type="OrthoDB" id="796136at2"/>
<proteinExistence type="predicted"/>
<keyword evidence="4" id="KW-1185">Reference proteome</keyword>
<accession>A0A3S2V6R6</accession>